<reference evidence="1" key="1">
    <citation type="submission" date="2019-04" db="EMBL/GenBank/DDBJ databases">
        <title>Microbes associate with the intestines of laboratory mice.</title>
        <authorList>
            <person name="Navarre W."/>
            <person name="Wong E."/>
            <person name="Huang K."/>
            <person name="Tropini C."/>
            <person name="Ng K."/>
            <person name="Yu B."/>
        </authorList>
    </citation>
    <scope>NUCLEOTIDE SEQUENCE</scope>
    <source>
        <strain evidence="1">NM09_H32</strain>
    </source>
</reference>
<protein>
    <submittedName>
        <fullName evidence="1">AraC family transcriptional regulator</fullName>
    </submittedName>
</protein>
<dbReference type="Proteomes" id="UP000308836">
    <property type="component" value="Unassembled WGS sequence"/>
</dbReference>
<keyword evidence="2" id="KW-1185">Reference proteome</keyword>
<comment type="caution">
    <text evidence="1">The sequence shown here is derived from an EMBL/GenBank/DDBJ whole genome shotgun (WGS) entry which is preliminary data.</text>
</comment>
<name>A0AC61RBM6_9FIRM</name>
<proteinExistence type="predicted"/>
<sequence>MTFSKKEANRIPLIKDSILTSQHARVDLYGDKVKIIKYRNQENSCAVVHSHPYRELIIPLSGSSVRYSVGGAVFNLGVGQMIMLPEEIYHSAKFNVMMDYSERLVLQVDQESWKIASKLCDLQTASWQNEILILQESAVMDWKVKELFERMGLSKKIKNDGEQIVLYCHLMELVVLLDQAVSVNGIGKASESSQLVAQATAILQARYTDPTLTISKIASDCFTSREHLSRVFKAYTLQSIHEYLTELRMQHFRGGLGEGQTILEACNASGFPDYSSFVKCFRKLYGITPSDYRKQIRNGRERQSTM</sequence>
<evidence type="ECO:0000313" key="1">
    <source>
        <dbReference type="EMBL" id="TGY67260.1"/>
    </source>
</evidence>
<organism evidence="1 2">
    <name type="scientific">Dubosiella muris</name>
    <dbReference type="NCBI Taxonomy" id="3038133"/>
    <lineage>
        <taxon>Bacteria</taxon>
        <taxon>Bacillati</taxon>
        <taxon>Bacillota</taxon>
        <taxon>Erysipelotrichia</taxon>
        <taxon>Erysipelotrichales</taxon>
        <taxon>Erysipelotrichaceae</taxon>
        <taxon>Dubosiella</taxon>
    </lineage>
</organism>
<accession>A0AC61RBM6</accession>
<evidence type="ECO:0000313" key="2">
    <source>
        <dbReference type="Proteomes" id="UP000308836"/>
    </source>
</evidence>
<dbReference type="EMBL" id="SRYG01000001">
    <property type="protein sequence ID" value="TGY67260.1"/>
    <property type="molecule type" value="Genomic_DNA"/>
</dbReference>
<gene>
    <name evidence="1" type="ORF">E5336_00330</name>
</gene>